<protein>
    <submittedName>
        <fullName evidence="2">Helix-turn-helix transcriptional regulator</fullName>
    </submittedName>
</protein>
<accession>A0A939PGF7</accession>
<dbReference type="InterPro" id="IPR043917">
    <property type="entry name" value="DUF5753"/>
</dbReference>
<dbReference type="AlphaFoldDB" id="A0A939PGF7"/>
<dbReference type="Pfam" id="PF19054">
    <property type="entry name" value="DUF5753"/>
    <property type="match status" value="1"/>
</dbReference>
<proteinExistence type="predicted"/>
<comment type="caution">
    <text evidence="2">The sequence shown here is derived from an EMBL/GenBank/DDBJ whole genome shotgun (WGS) entry which is preliminary data.</text>
</comment>
<evidence type="ECO:0000313" key="2">
    <source>
        <dbReference type="EMBL" id="MBO2452201.1"/>
    </source>
</evidence>
<dbReference type="SUPFAM" id="SSF47413">
    <property type="entry name" value="lambda repressor-like DNA-binding domains"/>
    <property type="match status" value="1"/>
</dbReference>
<evidence type="ECO:0000313" key="3">
    <source>
        <dbReference type="Proteomes" id="UP000669179"/>
    </source>
</evidence>
<reference evidence="2" key="1">
    <citation type="submission" date="2021-03" db="EMBL/GenBank/DDBJ databases">
        <authorList>
            <person name="Kanchanasin P."/>
            <person name="Saeng-In P."/>
            <person name="Phongsopitanun W."/>
            <person name="Yuki M."/>
            <person name="Kudo T."/>
            <person name="Ohkuma M."/>
            <person name="Tanasupawat S."/>
        </authorList>
    </citation>
    <scope>NUCLEOTIDE SEQUENCE</scope>
    <source>
        <strain evidence="2">GKU 128</strain>
    </source>
</reference>
<feature type="domain" description="HTH cro/C1-type" evidence="1">
    <location>
        <begin position="17"/>
        <end position="70"/>
    </location>
</feature>
<dbReference type="Gene3D" id="1.10.260.40">
    <property type="entry name" value="lambda repressor-like DNA-binding domains"/>
    <property type="match status" value="1"/>
</dbReference>
<dbReference type="PROSITE" id="PS50943">
    <property type="entry name" value="HTH_CROC1"/>
    <property type="match status" value="1"/>
</dbReference>
<keyword evidence="3" id="KW-1185">Reference proteome</keyword>
<dbReference type="InterPro" id="IPR010982">
    <property type="entry name" value="Lambda_DNA-bd_dom_sf"/>
</dbReference>
<dbReference type="InterPro" id="IPR001387">
    <property type="entry name" value="Cro/C1-type_HTH"/>
</dbReference>
<gene>
    <name evidence="2" type="ORF">J4573_34285</name>
</gene>
<name>A0A939PGF7_9ACTN</name>
<dbReference type="Pfam" id="PF01381">
    <property type="entry name" value="HTH_3"/>
    <property type="match status" value="1"/>
</dbReference>
<dbReference type="Proteomes" id="UP000669179">
    <property type="component" value="Unassembled WGS sequence"/>
</dbReference>
<dbReference type="GO" id="GO:0003677">
    <property type="term" value="F:DNA binding"/>
    <property type="evidence" value="ECO:0007669"/>
    <property type="project" value="InterPro"/>
</dbReference>
<dbReference type="CDD" id="cd00093">
    <property type="entry name" value="HTH_XRE"/>
    <property type="match status" value="1"/>
</dbReference>
<organism evidence="2 3">
    <name type="scientific">Actinomadura barringtoniae</name>
    <dbReference type="NCBI Taxonomy" id="1427535"/>
    <lineage>
        <taxon>Bacteria</taxon>
        <taxon>Bacillati</taxon>
        <taxon>Actinomycetota</taxon>
        <taxon>Actinomycetes</taxon>
        <taxon>Streptosporangiales</taxon>
        <taxon>Thermomonosporaceae</taxon>
        <taxon>Actinomadura</taxon>
    </lineage>
</organism>
<dbReference type="SMART" id="SM00530">
    <property type="entry name" value="HTH_XRE"/>
    <property type="match status" value="1"/>
</dbReference>
<dbReference type="EMBL" id="JAGEOJ010000015">
    <property type="protein sequence ID" value="MBO2452201.1"/>
    <property type="molecule type" value="Genomic_DNA"/>
</dbReference>
<dbReference type="RefSeq" id="WP_208260083.1">
    <property type="nucleotide sequence ID" value="NZ_JAGEOJ010000015.1"/>
</dbReference>
<evidence type="ECO:0000259" key="1">
    <source>
        <dbReference type="PROSITE" id="PS50943"/>
    </source>
</evidence>
<sequence>MKDQPNYPARALYAQWLRKHREAADLHQSQVAEKLQISPQLYGHWENLRRLPTLDGSKRLDRLYGLPAVFEGLQPLVVQEAGTLAVFLTYVSQEEQSDAVRAYEPLYVFGPLQTEAYAREILSAAASSEKLDEQLETRTARKAILDKTDPPYLLVLLAERVIREIVGNAEIMREQLAHLLELAEQRNIDLQIIPAGARAYPSGEIVLLGYPEDPDLAYVESAGGHGKLIEPPAEVHALWIQFDRIRTWALSPEDSVQMIRTVMEAL</sequence>